<dbReference type="InterPro" id="IPR012675">
    <property type="entry name" value="Beta-grasp_dom_sf"/>
</dbReference>
<dbReference type="CDD" id="cd00207">
    <property type="entry name" value="fer2"/>
    <property type="match status" value="1"/>
</dbReference>
<gene>
    <name evidence="9" type="ORF">C8N42_1287</name>
</gene>
<dbReference type="EMBL" id="QAOH01000028">
    <property type="protein sequence ID" value="PTQ66382.1"/>
    <property type="molecule type" value="Genomic_DNA"/>
</dbReference>
<dbReference type="InterPro" id="IPR017938">
    <property type="entry name" value="Riboflavin_synthase-like_b-brl"/>
</dbReference>
<evidence type="ECO:0000259" key="8">
    <source>
        <dbReference type="PROSITE" id="PS51384"/>
    </source>
</evidence>
<dbReference type="GO" id="GO:0008168">
    <property type="term" value="F:methyltransferase activity"/>
    <property type="evidence" value="ECO:0007669"/>
    <property type="project" value="UniProtKB-KW"/>
</dbReference>
<dbReference type="SUPFAM" id="SSF63380">
    <property type="entry name" value="Riboflavin synthase domain-like"/>
    <property type="match status" value="1"/>
</dbReference>
<reference evidence="9 10" key="1">
    <citation type="submission" date="2018-04" db="EMBL/GenBank/DDBJ databases">
        <title>Genomic Encyclopedia of Archaeal and Bacterial Type Strains, Phase II (KMG-II): from individual species to whole genera.</title>
        <authorList>
            <person name="Goeker M."/>
        </authorList>
    </citation>
    <scope>NUCLEOTIDE SEQUENCE [LARGE SCALE GENOMIC DNA]</scope>
    <source>
        <strain evidence="9 10">DSM 100434</strain>
    </source>
</reference>
<keyword evidence="1" id="KW-0285">Flavoprotein</keyword>
<dbReference type="Proteomes" id="UP000244077">
    <property type="component" value="Unassembled WGS sequence"/>
</dbReference>
<dbReference type="Gene3D" id="2.40.30.10">
    <property type="entry name" value="Translation factors"/>
    <property type="match status" value="1"/>
</dbReference>
<dbReference type="PRINTS" id="PR00409">
    <property type="entry name" value="PHDIOXRDTASE"/>
</dbReference>
<dbReference type="PROSITE" id="PS51085">
    <property type="entry name" value="2FE2S_FER_2"/>
    <property type="match status" value="1"/>
</dbReference>
<dbReference type="SUPFAM" id="SSF54292">
    <property type="entry name" value="2Fe-2S ferredoxin-like"/>
    <property type="match status" value="1"/>
</dbReference>
<dbReference type="PANTHER" id="PTHR47354">
    <property type="entry name" value="NADH OXIDOREDUCTASE HCR"/>
    <property type="match status" value="1"/>
</dbReference>
<dbReference type="InterPro" id="IPR050415">
    <property type="entry name" value="MRET"/>
</dbReference>
<evidence type="ECO:0000256" key="3">
    <source>
        <dbReference type="ARBA" id="ARBA00022723"/>
    </source>
</evidence>
<keyword evidence="10" id="KW-1185">Reference proteome</keyword>
<dbReference type="GO" id="GO:0016491">
    <property type="term" value="F:oxidoreductase activity"/>
    <property type="evidence" value="ECO:0007669"/>
    <property type="project" value="UniProtKB-KW"/>
</dbReference>
<feature type="domain" description="2Fe-2S ferredoxin-type" evidence="7">
    <location>
        <begin position="245"/>
        <end position="330"/>
    </location>
</feature>
<dbReference type="CDD" id="cd06185">
    <property type="entry name" value="PDR_like"/>
    <property type="match status" value="1"/>
</dbReference>
<name>A0A2T5H474_9RHOB</name>
<evidence type="ECO:0000256" key="2">
    <source>
        <dbReference type="ARBA" id="ARBA00022714"/>
    </source>
</evidence>
<protein>
    <submittedName>
        <fullName evidence="9">Vanillate O-demethylase ferredoxin subunit</fullName>
    </submittedName>
</protein>
<dbReference type="Pfam" id="PF00111">
    <property type="entry name" value="Fer2"/>
    <property type="match status" value="1"/>
</dbReference>
<dbReference type="PROSITE" id="PS00197">
    <property type="entry name" value="2FE2S_FER_1"/>
    <property type="match status" value="1"/>
</dbReference>
<dbReference type="InterPro" id="IPR036010">
    <property type="entry name" value="2Fe-2S_ferredoxin-like_sf"/>
</dbReference>
<dbReference type="Gene3D" id="3.40.50.80">
    <property type="entry name" value="Nucleotide-binding domain of ferredoxin-NADP reductase (FNR) module"/>
    <property type="match status" value="1"/>
</dbReference>
<proteinExistence type="predicted"/>
<dbReference type="PANTHER" id="PTHR47354:SF1">
    <property type="entry name" value="CARNITINE MONOOXYGENASE REDUCTASE SUBUNIT"/>
    <property type="match status" value="1"/>
</dbReference>
<organism evidence="9 10">
    <name type="scientific">Celeribacter persicus</name>
    <dbReference type="NCBI Taxonomy" id="1651082"/>
    <lineage>
        <taxon>Bacteria</taxon>
        <taxon>Pseudomonadati</taxon>
        <taxon>Pseudomonadota</taxon>
        <taxon>Alphaproteobacteria</taxon>
        <taxon>Rhodobacterales</taxon>
        <taxon>Roseobacteraceae</taxon>
        <taxon>Celeribacter</taxon>
    </lineage>
</organism>
<dbReference type="Pfam" id="PF00175">
    <property type="entry name" value="NAD_binding_1"/>
    <property type="match status" value="1"/>
</dbReference>
<evidence type="ECO:0000313" key="9">
    <source>
        <dbReference type="EMBL" id="PTQ66382.1"/>
    </source>
</evidence>
<dbReference type="SUPFAM" id="SSF52343">
    <property type="entry name" value="Ferredoxin reductase-like, C-terminal NADP-linked domain"/>
    <property type="match status" value="1"/>
</dbReference>
<dbReference type="InterPro" id="IPR001433">
    <property type="entry name" value="OxRdtase_FAD/NAD-bd"/>
</dbReference>
<dbReference type="GO" id="GO:0051537">
    <property type="term" value="F:2 iron, 2 sulfur cluster binding"/>
    <property type="evidence" value="ECO:0007669"/>
    <property type="project" value="UniProtKB-KW"/>
</dbReference>
<dbReference type="InterPro" id="IPR017927">
    <property type="entry name" value="FAD-bd_FR_type"/>
</dbReference>
<keyword evidence="6" id="KW-0411">Iron-sulfur</keyword>
<evidence type="ECO:0000313" key="10">
    <source>
        <dbReference type="Proteomes" id="UP000244077"/>
    </source>
</evidence>
<dbReference type="InterPro" id="IPR039261">
    <property type="entry name" value="FNR_nucleotide-bd"/>
</dbReference>
<keyword evidence="9" id="KW-0489">Methyltransferase</keyword>
<dbReference type="GO" id="GO:0046872">
    <property type="term" value="F:metal ion binding"/>
    <property type="evidence" value="ECO:0007669"/>
    <property type="project" value="UniProtKB-KW"/>
</dbReference>
<dbReference type="InterPro" id="IPR006058">
    <property type="entry name" value="2Fe2S_fd_BS"/>
</dbReference>
<dbReference type="GO" id="GO:0032259">
    <property type="term" value="P:methylation"/>
    <property type="evidence" value="ECO:0007669"/>
    <property type="project" value="UniProtKB-KW"/>
</dbReference>
<evidence type="ECO:0000259" key="7">
    <source>
        <dbReference type="PROSITE" id="PS51085"/>
    </source>
</evidence>
<sequence length="330" mass="35602">MTFVPPTSEAQTGSERMEMRVHAIRWLAPAIREIELRATDGSEILPGIAPGGHIDLSLPGDLTRSYSLTNGPETCDCYRVAVHRTPDSSGGSAYICDTLRVGEVLSVTPARNTFEMAQSDAPAAFIAGGIGITPILSMIRHVAAKGGDWRLLYAARSREDAAFLPELAVLDGGQGRVTLHFDDQVGGAHPDLVAFLAQAPEAAHLYACGPAPMLDAYEAAAAQWPQDQVHLERFAGEADMSGGGFTVELRRSGREFFIPEGKSIMEVLREEGVRVAYSCQSGVCGTCETRVLSGIPDHRDMILSERERESGKTMLICCSRSLSERLVLDL</sequence>
<evidence type="ECO:0000256" key="4">
    <source>
        <dbReference type="ARBA" id="ARBA00023002"/>
    </source>
</evidence>
<evidence type="ECO:0000256" key="5">
    <source>
        <dbReference type="ARBA" id="ARBA00023004"/>
    </source>
</evidence>
<dbReference type="Gene3D" id="3.10.20.30">
    <property type="match status" value="1"/>
</dbReference>
<keyword evidence="2" id="KW-0001">2Fe-2S</keyword>
<keyword evidence="5" id="KW-0408">Iron</keyword>
<keyword evidence="4" id="KW-0560">Oxidoreductase</keyword>
<comment type="caution">
    <text evidence="9">The sequence shown here is derived from an EMBL/GenBank/DDBJ whole genome shotgun (WGS) entry which is preliminary data.</text>
</comment>
<accession>A0A2T5H474</accession>
<evidence type="ECO:0000256" key="1">
    <source>
        <dbReference type="ARBA" id="ARBA00022630"/>
    </source>
</evidence>
<evidence type="ECO:0000256" key="6">
    <source>
        <dbReference type="ARBA" id="ARBA00023014"/>
    </source>
</evidence>
<keyword evidence="9" id="KW-0808">Transferase</keyword>
<dbReference type="AlphaFoldDB" id="A0A2T5H474"/>
<keyword evidence="3" id="KW-0479">Metal-binding</keyword>
<dbReference type="PROSITE" id="PS51384">
    <property type="entry name" value="FAD_FR"/>
    <property type="match status" value="1"/>
</dbReference>
<dbReference type="RefSeq" id="WP_107818069.1">
    <property type="nucleotide sequence ID" value="NZ_QAOH01000028.1"/>
</dbReference>
<dbReference type="InterPro" id="IPR001041">
    <property type="entry name" value="2Fe-2S_ferredoxin-type"/>
</dbReference>
<dbReference type="OrthoDB" id="9792185at2"/>
<feature type="domain" description="FAD-binding FR-type" evidence="8">
    <location>
        <begin position="14"/>
        <end position="117"/>
    </location>
</feature>